<dbReference type="InterPro" id="IPR051215">
    <property type="entry name" value="GRE"/>
</dbReference>
<dbReference type="EMBL" id="ADCP02000001">
    <property type="protein sequence ID" value="EFV43082.1"/>
    <property type="molecule type" value="Genomic_DNA"/>
</dbReference>
<organism evidence="6 7">
    <name type="scientific">Bilophila wadsworthia (strain 3_1_6)</name>
    <dbReference type="NCBI Taxonomy" id="563192"/>
    <lineage>
        <taxon>Bacteria</taxon>
        <taxon>Pseudomonadati</taxon>
        <taxon>Thermodesulfobacteriota</taxon>
        <taxon>Desulfovibrionia</taxon>
        <taxon>Desulfovibrionales</taxon>
        <taxon>Desulfovibrionaceae</taxon>
        <taxon>Bilophila</taxon>
    </lineage>
</organism>
<evidence type="ECO:0000256" key="2">
    <source>
        <dbReference type="ARBA" id="ARBA00023239"/>
    </source>
</evidence>
<evidence type="ECO:0000259" key="5">
    <source>
        <dbReference type="PROSITE" id="PS51554"/>
    </source>
</evidence>
<dbReference type="HOGENOM" id="CLU_009096_0_1_7"/>
<dbReference type="PANTHER" id="PTHR43641">
    <property type="entry name" value="FORMATE ACETYLTRANSFERASE 3-RELATED"/>
    <property type="match status" value="1"/>
</dbReference>
<evidence type="ECO:0000256" key="3">
    <source>
        <dbReference type="PROSITE-ProRule" id="PRU00493"/>
    </source>
</evidence>
<dbReference type="GO" id="GO:0005829">
    <property type="term" value="C:cytosol"/>
    <property type="evidence" value="ECO:0007669"/>
    <property type="project" value="TreeGrafter"/>
</dbReference>
<keyword evidence="2" id="KW-0456">Lyase</keyword>
<feature type="domain" description="PFL" evidence="5">
    <location>
        <begin position="30"/>
        <end position="688"/>
    </location>
</feature>
<dbReference type="GO" id="GO:0016829">
    <property type="term" value="F:lyase activity"/>
    <property type="evidence" value="ECO:0007669"/>
    <property type="project" value="UniProtKB-KW"/>
</dbReference>
<feature type="domain" description="Glycine radical" evidence="4">
    <location>
        <begin position="696"/>
        <end position="815"/>
    </location>
</feature>
<dbReference type="OrthoDB" id="9803969at2"/>
<dbReference type="Proteomes" id="UP000006034">
    <property type="component" value="Unassembled WGS sequence"/>
</dbReference>
<evidence type="ECO:0000259" key="4">
    <source>
        <dbReference type="PROSITE" id="PS51149"/>
    </source>
</evidence>
<accession>E5YA81</accession>
<gene>
    <name evidence="6" type="ORF">HMPREF0179_03099</name>
</gene>
<keyword evidence="1 3" id="KW-0556">Organic radical</keyword>
<dbReference type="STRING" id="563192.HMPREF0179_03099"/>
<dbReference type="PROSITE" id="PS51554">
    <property type="entry name" value="PFL"/>
    <property type="match status" value="1"/>
</dbReference>
<dbReference type="SUPFAM" id="SSF51998">
    <property type="entry name" value="PFL-like glycyl radical enzymes"/>
    <property type="match status" value="1"/>
</dbReference>
<dbReference type="Pfam" id="PF01228">
    <property type="entry name" value="Gly_radical"/>
    <property type="match status" value="1"/>
</dbReference>
<evidence type="ECO:0000313" key="7">
    <source>
        <dbReference type="Proteomes" id="UP000006034"/>
    </source>
</evidence>
<keyword evidence="7" id="KW-1185">Reference proteome</keyword>
<dbReference type="RefSeq" id="WP_005029537.1">
    <property type="nucleotide sequence ID" value="NZ_KE150238.1"/>
</dbReference>
<dbReference type="eggNOG" id="COG1882">
    <property type="taxonomic scope" value="Bacteria"/>
</dbReference>
<dbReference type="Pfam" id="PF02901">
    <property type="entry name" value="PFL-like"/>
    <property type="match status" value="1"/>
</dbReference>
<dbReference type="PANTHER" id="PTHR43641:SF2">
    <property type="entry name" value="DEHYDRATASE YBIW-RELATED"/>
    <property type="match status" value="1"/>
</dbReference>
<name>E5YA81_BILW3</name>
<evidence type="ECO:0000256" key="1">
    <source>
        <dbReference type="ARBA" id="ARBA00022818"/>
    </source>
</evidence>
<evidence type="ECO:0000313" key="6">
    <source>
        <dbReference type="EMBL" id="EFV43082.1"/>
    </source>
</evidence>
<dbReference type="AlphaFoldDB" id="E5YA81"/>
<sequence length="815" mass="91075">MFTPEKTEAALAAEKAGHGAYAIDWTTADDRIRLCKGIVTDTNQQMDPERLSVLKAVYEENPGEEPVLLRAKLLERLLLTKKLFLDENPVVGTLTSIRCGLYAYPEWSCDWIKDEMDMAKICSLGEIVIPDETKDLMMGVYNQWKGRTVRDTADINYKKLYDVDPRPYIKSGMLYDVMNVSLGSGCANYNMILTKGARGVLEEVEQSMSKLKHQSGDYRKLAFLQGIKIVLEAFVKWAHRYADLCEETAAGESDAKKKAELLETAEICRWVPENPARNFREAIQSYWFAHLLVEIEQMGCANSPGRFGQFMYPFYKKDIEEGRITRDEANKLTCFLFIRHTELGTYSGMAHQKALSGHTGQTLAIGGLTPDGKDASNDYEMVIMEVQARMQNIQPTLALWYTPMMEPAYLMKAVDVIRTGCGQPQFMNTAIGVARNLLHFGPDGVTIEEARNVANFGCVASGVAEAGSYIAGEDAICAAKFVELALYNGWDPTTKKQLGPQTGEANDFKDYEELYEAVRQQIKAGMMVQRRHSNLSTAAHEKIVPSIFRSALHDGCIETGMTEEAGGHKYPQGMAILSTVVDAGNALHAIKELVFDKKLFTIAKLREALEADWVGYEDMQKMCLDVPKYGNDDPESDAYVQRLFEDFKTIYTECGPNYFGKHCYLDAYSLSFHNLYGSIMNAFPNGRKKGVAFTDGSVSATPGTDTEGPTALIKSAAQAVDTTWYVSNHFNMKFLPSALADAKGARNLLDLIKTYFDWGGSHIQFNCVSHETLVDAKEHPQNHKELVVRVAGFSAYFTRLDGGVQDEIIKRTEYK</sequence>
<proteinExistence type="predicted"/>
<comment type="caution">
    <text evidence="6">The sequence shown here is derived from an EMBL/GenBank/DDBJ whole genome shotgun (WGS) entry which is preliminary data.</text>
</comment>
<feature type="modified residue" description="Glycine radical" evidence="3">
    <location>
        <position position="792"/>
    </location>
</feature>
<dbReference type="InterPro" id="IPR004184">
    <property type="entry name" value="PFL_dom"/>
</dbReference>
<protein>
    <submittedName>
        <fullName evidence="6">PFL2/glycerol dehydratase family glycyl radical enzyme</fullName>
    </submittedName>
</protein>
<reference evidence="6 7" key="1">
    <citation type="submission" date="2010-10" db="EMBL/GenBank/DDBJ databases">
        <authorList>
            <consortium name="The Broad Institute Genome Sequencing Platform"/>
            <person name="Ward D."/>
            <person name="Earl A."/>
            <person name="Feldgarden M."/>
            <person name="Young S.K."/>
            <person name="Gargeya S."/>
            <person name="Zeng Q."/>
            <person name="Alvarado L."/>
            <person name="Berlin A."/>
            <person name="Bochicchio J."/>
            <person name="Chapman S.B."/>
            <person name="Chen Z."/>
            <person name="Freedman E."/>
            <person name="Gellesch M."/>
            <person name="Goldberg J."/>
            <person name="Griggs A."/>
            <person name="Gujja S."/>
            <person name="Heilman E."/>
            <person name="Heiman D."/>
            <person name="Howarth C."/>
            <person name="Mehta T."/>
            <person name="Neiman D."/>
            <person name="Pearson M."/>
            <person name="Roberts A."/>
            <person name="Saif S."/>
            <person name="Shea T."/>
            <person name="Shenoy N."/>
            <person name="Sisk P."/>
            <person name="Stolte C."/>
            <person name="Sykes S."/>
            <person name="White J."/>
            <person name="Yandava C."/>
            <person name="Allen-Vercoe E."/>
            <person name="Sibley C."/>
            <person name="Ambrose C.E."/>
            <person name="Strauss J."/>
            <person name="Daigneault M."/>
            <person name="Haas B."/>
            <person name="Nusbaum C."/>
            <person name="Birren B."/>
        </authorList>
    </citation>
    <scope>NUCLEOTIDE SEQUENCE [LARGE SCALE GENOMIC DNA]</scope>
    <source>
        <strain evidence="6 7">3_1_6</strain>
    </source>
</reference>
<reference evidence="6 7" key="2">
    <citation type="submission" date="2013-04" db="EMBL/GenBank/DDBJ databases">
        <title>The Genome Sequence of Bilophila wadsworthia 3_1_6.</title>
        <authorList>
            <consortium name="The Broad Institute Genomics Platform"/>
            <person name="Earl A."/>
            <person name="Ward D."/>
            <person name="Feldgarden M."/>
            <person name="Gevers D."/>
            <person name="Sibley C."/>
            <person name="Strauss J."/>
            <person name="Allen-Vercoe E."/>
            <person name="Walker B."/>
            <person name="Young S."/>
            <person name="Zeng Q."/>
            <person name="Gargeya S."/>
            <person name="Fitzgerald M."/>
            <person name="Haas B."/>
            <person name="Abouelleil A."/>
            <person name="Allen A.W."/>
            <person name="Alvarado L."/>
            <person name="Arachchi H.M."/>
            <person name="Berlin A.M."/>
            <person name="Chapman S.B."/>
            <person name="Gainer-Dewar J."/>
            <person name="Goldberg J."/>
            <person name="Griggs A."/>
            <person name="Gujja S."/>
            <person name="Hansen M."/>
            <person name="Howarth C."/>
            <person name="Imamovic A."/>
            <person name="Ireland A."/>
            <person name="Larimer J."/>
            <person name="McCowan C."/>
            <person name="Murphy C."/>
            <person name="Pearson M."/>
            <person name="Poon T.W."/>
            <person name="Priest M."/>
            <person name="Roberts A."/>
            <person name="Saif S."/>
            <person name="Shea T."/>
            <person name="Sisk P."/>
            <person name="Sykes S."/>
            <person name="Wortman J."/>
            <person name="Nusbaum C."/>
            <person name="Birren B."/>
        </authorList>
    </citation>
    <scope>NUCLEOTIDE SEQUENCE [LARGE SCALE GENOMIC DNA]</scope>
    <source>
        <strain evidence="6 7">3_1_6</strain>
    </source>
</reference>
<dbReference type="GeneID" id="78084508"/>
<dbReference type="InterPro" id="IPR001150">
    <property type="entry name" value="Gly_radical"/>
</dbReference>
<dbReference type="Gene3D" id="3.20.70.20">
    <property type="match status" value="1"/>
</dbReference>
<dbReference type="PROSITE" id="PS51149">
    <property type="entry name" value="GLY_RADICAL_2"/>
    <property type="match status" value="1"/>
</dbReference>